<keyword evidence="3 6" id="KW-0285">Flavoprotein</keyword>
<gene>
    <name evidence="10" type="ORF">DSM104329_01211</name>
</gene>
<feature type="domain" description="Acyl-CoA dehydrogenase/oxidase C-terminal" evidence="7">
    <location>
        <begin position="245"/>
        <end position="404"/>
    </location>
</feature>
<dbReference type="SUPFAM" id="SSF47203">
    <property type="entry name" value="Acyl-CoA dehydrogenase C-terminal domain-like"/>
    <property type="match status" value="1"/>
</dbReference>
<organism evidence="10 11">
    <name type="scientific">Capillimicrobium parvum</name>
    <dbReference type="NCBI Taxonomy" id="2884022"/>
    <lineage>
        <taxon>Bacteria</taxon>
        <taxon>Bacillati</taxon>
        <taxon>Actinomycetota</taxon>
        <taxon>Thermoleophilia</taxon>
        <taxon>Solirubrobacterales</taxon>
        <taxon>Capillimicrobiaceae</taxon>
        <taxon>Capillimicrobium</taxon>
    </lineage>
</organism>
<feature type="domain" description="Acyl-CoA dehydrogenase/oxidase N-terminal" evidence="9">
    <location>
        <begin position="19"/>
        <end position="136"/>
    </location>
</feature>
<dbReference type="Gene3D" id="1.20.140.10">
    <property type="entry name" value="Butyryl-CoA Dehydrogenase, subunit A, domain 3"/>
    <property type="match status" value="1"/>
</dbReference>
<evidence type="ECO:0000256" key="6">
    <source>
        <dbReference type="RuleBase" id="RU362125"/>
    </source>
</evidence>
<dbReference type="SUPFAM" id="SSF56645">
    <property type="entry name" value="Acyl-CoA dehydrogenase NM domain-like"/>
    <property type="match status" value="1"/>
</dbReference>
<dbReference type="InterPro" id="IPR013786">
    <property type="entry name" value="AcylCoA_DH/ox_N"/>
</dbReference>
<dbReference type="InterPro" id="IPR052161">
    <property type="entry name" value="Mycobact_Acyl-CoA_DH"/>
</dbReference>
<evidence type="ECO:0000256" key="5">
    <source>
        <dbReference type="ARBA" id="ARBA00023002"/>
    </source>
</evidence>
<protein>
    <submittedName>
        <fullName evidence="10">Acyl-CoA dehydrogenase FadE17</fullName>
        <ecNumber evidence="10">1.3.99.-</ecNumber>
    </submittedName>
</protein>
<dbReference type="PANTHER" id="PTHR43292">
    <property type="entry name" value="ACYL-COA DEHYDROGENASE"/>
    <property type="match status" value="1"/>
</dbReference>
<dbReference type="GO" id="GO:0005886">
    <property type="term" value="C:plasma membrane"/>
    <property type="evidence" value="ECO:0007669"/>
    <property type="project" value="TreeGrafter"/>
</dbReference>
<dbReference type="GO" id="GO:0050660">
    <property type="term" value="F:flavin adenine dinucleotide binding"/>
    <property type="evidence" value="ECO:0007669"/>
    <property type="project" value="InterPro"/>
</dbReference>
<feature type="domain" description="Acyl-CoA oxidase/dehydrogenase middle" evidence="8">
    <location>
        <begin position="141"/>
        <end position="233"/>
    </location>
</feature>
<dbReference type="Pfam" id="PF00441">
    <property type="entry name" value="Acyl-CoA_dh_1"/>
    <property type="match status" value="1"/>
</dbReference>
<dbReference type="Gene3D" id="2.40.110.10">
    <property type="entry name" value="Butyryl-CoA Dehydrogenase, subunit A, domain 2"/>
    <property type="match status" value="1"/>
</dbReference>
<keyword evidence="11" id="KW-1185">Reference proteome</keyword>
<accession>A0A9E7BZQ9</accession>
<dbReference type="InterPro" id="IPR006091">
    <property type="entry name" value="Acyl-CoA_Oxase/DH_mid-dom"/>
</dbReference>
<evidence type="ECO:0000256" key="2">
    <source>
        <dbReference type="ARBA" id="ARBA00009347"/>
    </source>
</evidence>
<keyword evidence="5 6" id="KW-0560">Oxidoreductase</keyword>
<dbReference type="InterPro" id="IPR037069">
    <property type="entry name" value="AcylCoA_DH/ox_N_sf"/>
</dbReference>
<evidence type="ECO:0000313" key="10">
    <source>
        <dbReference type="EMBL" id="UGS34829.1"/>
    </source>
</evidence>
<evidence type="ECO:0000259" key="8">
    <source>
        <dbReference type="Pfam" id="PF02770"/>
    </source>
</evidence>
<sequence length="413" mass="44970">MTASPVSLRLSAEGGEDPAELEAWRTHVRAWVAENVPADWRARMTGAGDEEYVAFQRWWMGRLREGGYLAPHVPKRWGGGGCTLAQQVILAEELAHAGAPQLTVTSTALYHAASTLLAAGTDEQQARHLPAILAGEIWTQGFSEPGAGSDLASLQTRARREGDRYVVNGQKIWSSYATYATHCLLLARTDPDAPKRRGITCFILDMTLPGVQIVPIRQSTGEHEFCEIFLTDVELGADRILGAENDGWRVAQGTLSTERSVFVLEQIERLCVTRGRLTADVAAQLPALNGTPAEGRLRQSLARLYAETEVLRLICYRMLDDLGRHGGAGPESSVIKVMFAETLKRVDELGTTVGGLDAQRLRPHTQGVNWESGDWMVDLLATPAWTVGGGSSEIMRNVIAERVLGLPREPGAA</sequence>
<dbReference type="Gene3D" id="1.10.540.10">
    <property type="entry name" value="Acyl-CoA dehydrogenase/oxidase, N-terminal domain"/>
    <property type="match status" value="1"/>
</dbReference>
<dbReference type="InterPro" id="IPR036250">
    <property type="entry name" value="AcylCo_DH-like_C"/>
</dbReference>
<dbReference type="GO" id="GO:0016627">
    <property type="term" value="F:oxidoreductase activity, acting on the CH-CH group of donors"/>
    <property type="evidence" value="ECO:0007669"/>
    <property type="project" value="InterPro"/>
</dbReference>
<keyword evidence="4 6" id="KW-0274">FAD</keyword>
<dbReference type="InterPro" id="IPR009075">
    <property type="entry name" value="AcylCo_DH/oxidase_C"/>
</dbReference>
<dbReference type="PANTHER" id="PTHR43292:SF4">
    <property type="entry name" value="ACYL-COA DEHYDROGENASE FADE34"/>
    <property type="match status" value="1"/>
</dbReference>
<dbReference type="Pfam" id="PF02771">
    <property type="entry name" value="Acyl-CoA_dh_N"/>
    <property type="match status" value="1"/>
</dbReference>
<reference evidence="10" key="1">
    <citation type="journal article" date="2022" name="Int. J. Syst. Evol. Microbiol.">
        <title>Pseudomonas aegrilactucae sp. nov. and Pseudomonas morbosilactucae sp. nov., pathogens causing bacterial rot of lettuce in Japan.</title>
        <authorList>
            <person name="Sawada H."/>
            <person name="Fujikawa T."/>
            <person name="Satou M."/>
        </authorList>
    </citation>
    <scope>NUCLEOTIDE SEQUENCE</scope>
    <source>
        <strain evidence="10">0166_1</strain>
    </source>
</reference>
<dbReference type="FunFam" id="2.40.110.10:FF:000011">
    <property type="entry name" value="Acyl-CoA dehydrogenase FadE34"/>
    <property type="match status" value="1"/>
</dbReference>
<comment type="similarity">
    <text evidence="2 6">Belongs to the acyl-CoA dehydrogenase family.</text>
</comment>
<dbReference type="Pfam" id="PF02770">
    <property type="entry name" value="Acyl-CoA_dh_M"/>
    <property type="match status" value="1"/>
</dbReference>
<evidence type="ECO:0000259" key="7">
    <source>
        <dbReference type="Pfam" id="PF00441"/>
    </source>
</evidence>
<dbReference type="AlphaFoldDB" id="A0A9E7BZQ9"/>
<dbReference type="Proteomes" id="UP001162834">
    <property type="component" value="Chromosome"/>
</dbReference>
<evidence type="ECO:0000256" key="3">
    <source>
        <dbReference type="ARBA" id="ARBA00022630"/>
    </source>
</evidence>
<proteinExistence type="inferred from homology"/>
<evidence type="ECO:0000259" key="9">
    <source>
        <dbReference type="Pfam" id="PF02771"/>
    </source>
</evidence>
<dbReference type="EC" id="1.3.99.-" evidence="10"/>
<dbReference type="KEGG" id="sbae:DSM104329_01211"/>
<name>A0A9E7BZQ9_9ACTN</name>
<dbReference type="InterPro" id="IPR009100">
    <property type="entry name" value="AcylCoA_DH/oxidase_NM_dom_sf"/>
</dbReference>
<dbReference type="InterPro" id="IPR046373">
    <property type="entry name" value="Acyl-CoA_Oxase/DH_mid-dom_sf"/>
</dbReference>
<evidence type="ECO:0000256" key="1">
    <source>
        <dbReference type="ARBA" id="ARBA00001974"/>
    </source>
</evidence>
<dbReference type="EMBL" id="CP087164">
    <property type="protein sequence ID" value="UGS34829.1"/>
    <property type="molecule type" value="Genomic_DNA"/>
</dbReference>
<comment type="cofactor">
    <cofactor evidence="1 6">
        <name>FAD</name>
        <dbReference type="ChEBI" id="CHEBI:57692"/>
    </cofactor>
</comment>
<evidence type="ECO:0000313" key="11">
    <source>
        <dbReference type="Proteomes" id="UP001162834"/>
    </source>
</evidence>
<dbReference type="RefSeq" id="WP_259314495.1">
    <property type="nucleotide sequence ID" value="NZ_CP087164.1"/>
</dbReference>
<evidence type="ECO:0000256" key="4">
    <source>
        <dbReference type="ARBA" id="ARBA00022827"/>
    </source>
</evidence>